<keyword evidence="2" id="KW-1185">Reference proteome</keyword>
<evidence type="ECO:0000313" key="2">
    <source>
        <dbReference type="Proteomes" id="UP000284706"/>
    </source>
</evidence>
<evidence type="ECO:0000313" key="1">
    <source>
        <dbReference type="EMBL" id="PPQ96981.1"/>
    </source>
</evidence>
<dbReference type="EMBL" id="NHYE01001305">
    <property type="protein sequence ID" value="PPQ96981.1"/>
    <property type="molecule type" value="Genomic_DNA"/>
</dbReference>
<proteinExistence type="predicted"/>
<reference evidence="1 2" key="1">
    <citation type="journal article" date="2018" name="Evol. Lett.">
        <title>Horizontal gene cluster transfer increased hallucinogenic mushroom diversity.</title>
        <authorList>
            <person name="Reynolds H.T."/>
            <person name="Vijayakumar V."/>
            <person name="Gluck-Thaler E."/>
            <person name="Korotkin H.B."/>
            <person name="Matheny P.B."/>
            <person name="Slot J.C."/>
        </authorList>
    </citation>
    <scope>NUCLEOTIDE SEQUENCE [LARGE SCALE GENOMIC DNA]</scope>
    <source>
        <strain evidence="1 2">SRW20</strain>
    </source>
</reference>
<comment type="caution">
    <text evidence="1">The sequence shown here is derived from an EMBL/GenBank/DDBJ whole genome shotgun (WGS) entry which is preliminary data.</text>
</comment>
<dbReference type="AlphaFoldDB" id="A0A409Y209"/>
<gene>
    <name evidence="1" type="ORF">CVT26_006427</name>
</gene>
<accession>A0A409Y209</accession>
<organism evidence="1 2">
    <name type="scientific">Gymnopilus dilepis</name>
    <dbReference type="NCBI Taxonomy" id="231916"/>
    <lineage>
        <taxon>Eukaryota</taxon>
        <taxon>Fungi</taxon>
        <taxon>Dikarya</taxon>
        <taxon>Basidiomycota</taxon>
        <taxon>Agaricomycotina</taxon>
        <taxon>Agaricomycetes</taxon>
        <taxon>Agaricomycetidae</taxon>
        <taxon>Agaricales</taxon>
        <taxon>Agaricineae</taxon>
        <taxon>Hymenogastraceae</taxon>
        <taxon>Gymnopilus</taxon>
    </lineage>
</organism>
<name>A0A409Y209_9AGAR</name>
<dbReference type="Proteomes" id="UP000284706">
    <property type="component" value="Unassembled WGS sequence"/>
</dbReference>
<dbReference type="STRING" id="231916.A0A409Y209"/>
<dbReference type="InParanoid" id="A0A409Y209"/>
<sequence>MKIDGQPNRSPRDMFFFSMMENGPQGMQYLLDEHIEDLANYGVDWEDADNPQIMQHLLANNPNEAGDRAWTARNLPPRMNEVVCEAPTAPLLPPLVQILDQALLTRVNLQSDDMGVRQVVWMEALNIFVHLLGHAQFILL</sequence>
<dbReference type="OrthoDB" id="3353107at2759"/>
<protein>
    <submittedName>
        <fullName evidence="1">Uncharacterized protein</fullName>
    </submittedName>
</protein>